<organism evidence="2 3">
    <name type="scientific">Halovenus salina</name>
    <dbReference type="NCBI Taxonomy" id="1510225"/>
    <lineage>
        <taxon>Archaea</taxon>
        <taxon>Methanobacteriati</taxon>
        <taxon>Methanobacteriota</taxon>
        <taxon>Stenosarchaea group</taxon>
        <taxon>Halobacteria</taxon>
        <taxon>Halobacteriales</taxon>
        <taxon>Haloarculaceae</taxon>
        <taxon>Halovenus</taxon>
    </lineage>
</organism>
<dbReference type="Pfam" id="PF10263">
    <property type="entry name" value="SprT-like"/>
    <property type="match status" value="1"/>
</dbReference>
<proteinExistence type="predicted"/>
<reference evidence="2 3" key="1">
    <citation type="journal article" date="2019" name="Int. J. Syst. Evol. Microbiol.">
        <title>The Global Catalogue of Microorganisms (GCM) 10K type strain sequencing project: providing services to taxonomists for standard genome sequencing and annotation.</title>
        <authorList>
            <consortium name="The Broad Institute Genomics Platform"/>
            <consortium name="The Broad Institute Genome Sequencing Center for Infectious Disease"/>
            <person name="Wu L."/>
            <person name="Ma J."/>
        </authorList>
    </citation>
    <scope>NUCLEOTIDE SEQUENCE [LARGE SCALE GENOMIC DNA]</scope>
    <source>
        <strain evidence="2 3">JCM 30072</strain>
    </source>
</reference>
<accession>A0ABD5WAY8</accession>
<dbReference type="EMBL" id="JBHSZI010000004">
    <property type="protein sequence ID" value="MFC7059902.1"/>
    <property type="molecule type" value="Genomic_DNA"/>
</dbReference>
<evidence type="ECO:0000313" key="3">
    <source>
        <dbReference type="Proteomes" id="UP001596445"/>
    </source>
</evidence>
<dbReference type="SMART" id="SM00731">
    <property type="entry name" value="SprT"/>
    <property type="match status" value="1"/>
</dbReference>
<comment type="caution">
    <text evidence="2">The sequence shown here is derived from an EMBL/GenBank/DDBJ whole genome shotgun (WGS) entry which is preliminary data.</text>
</comment>
<feature type="domain" description="SprT-like" evidence="1">
    <location>
        <begin position="1"/>
        <end position="135"/>
    </location>
</feature>
<gene>
    <name evidence="2" type="ORF">ACFQQG_18945</name>
</gene>
<evidence type="ECO:0000313" key="2">
    <source>
        <dbReference type="EMBL" id="MFC7059902.1"/>
    </source>
</evidence>
<dbReference type="RefSeq" id="WP_382187282.1">
    <property type="nucleotide sequence ID" value="NZ_JBHSZI010000004.1"/>
</dbReference>
<name>A0ABD5WAY8_9EURY</name>
<keyword evidence="3" id="KW-1185">Reference proteome</keyword>
<sequence>MTDSFQRKLGACQVYQGPDGEGTDDQYRIRIARRLFKDDFSADWQDTVRHEVAHAYVISQYGRDVQPHGPEWKDAARRAGADPTARYEGEDLVDADYVLACPAGCFERGYLKRSKRIKFPWKYACGECESRLVSYDAGENPSAVEPGTCDVASIPWEQEGDRNDTNTPQSAPYLLACPNGCTEWGYQQRSKRIKNPWRYSCPECDTKLVSCDGQDTPTAFDPGTCNVESISWTNPQVVYACPNGCFSVGYAQHCDETRHPGRYTCGECGTQTVSYPADQRPDDLTPGTNYTD</sequence>
<protein>
    <submittedName>
        <fullName evidence="2">SprT-like domain-containing protein</fullName>
    </submittedName>
</protein>
<dbReference type="AlphaFoldDB" id="A0ABD5WAY8"/>
<evidence type="ECO:0000259" key="1">
    <source>
        <dbReference type="SMART" id="SM00731"/>
    </source>
</evidence>
<dbReference type="Proteomes" id="UP001596445">
    <property type="component" value="Unassembled WGS sequence"/>
</dbReference>
<dbReference type="PANTHER" id="PTHR38773:SF1">
    <property type="entry name" value="PROTEIN SPRT"/>
    <property type="match status" value="1"/>
</dbReference>
<dbReference type="PANTHER" id="PTHR38773">
    <property type="entry name" value="PROTEIN SPRT"/>
    <property type="match status" value="1"/>
</dbReference>
<dbReference type="GO" id="GO:0006950">
    <property type="term" value="P:response to stress"/>
    <property type="evidence" value="ECO:0007669"/>
    <property type="project" value="UniProtKB-ARBA"/>
</dbReference>
<dbReference type="InterPro" id="IPR006640">
    <property type="entry name" value="SprT-like_domain"/>
</dbReference>